<feature type="non-terminal residue" evidence="1">
    <location>
        <position position="1"/>
    </location>
</feature>
<dbReference type="EMBL" id="JABBWK010000127">
    <property type="protein sequence ID" value="KAG1891631.1"/>
    <property type="molecule type" value="Genomic_DNA"/>
</dbReference>
<keyword evidence="2" id="KW-1185">Reference proteome</keyword>
<reference evidence="1" key="1">
    <citation type="journal article" date="2020" name="New Phytol.">
        <title>Comparative genomics reveals dynamic genome evolution in host specialist ectomycorrhizal fungi.</title>
        <authorList>
            <person name="Lofgren L.A."/>
            <person name="Nguyen N.H."/>
            <person name="Vilgalys R."/>
            <person name="Ruytinx J."/>
            <person name="Liao H.L."/>
            <person name="Branco S."/>
            <person name="Kuo A."/>
            <person name="LaButti K."/>
            <person name="Lipzen A."/>
            <person name="Andreopoulos W."/>
            <person name="Pangilinan J."/>
            <person name="Riley R."/>
            <person name="Hundley H."/>
            <person name="Na H."/>
            <person name="Barry K."/>
            <person name="Grigoriev I.V."/>
            <person name="Stajich J.E."/>
            <person name="Kennedy P.G."/>
        </authorList>
    </citation>
    <scope>NUCLEOTIDE SEQUENCE</scope>
    <source>
        <strain evidence="1">FC203</strain>
    </source>
</reference>
<evidence type="ECO:0000313" key="1">
    <source>
        <dbReference type="EMBL" id="KAG1891631.1"/>
    </source>
</evidence>
<dbReference type="RefSeq" id="XP_041218107.1">
    <property type="nucleotide sequence ID" value="XM_041373809.1"/>
</dbReference>
<proteinExistence type="predicted"/>
<dbReference type="GeneID" id="64668107"/>
<comment type="caution">
    <text evidence="1">The sequence shown here is derived from an EMBL/GenBank/DDBJ whole genome shotgun (WGS) entry which is preliminary data.</text>
</comment>
<feature type="non-terminal residue" evidence="1">
    <location>
        <position position="140"/>
    </location>
</feature>
<dbReference type="AlphaFoldDB" id="A0AAD4DRN2"/>
<protein>
    <submittedName>
        <fullName evidence="1">Uncharacterized protein</fullName>
    </submittedName>
</protein>
<gene>
    <name evidence="1" type="ORF">F5891DRAFT_922502</name>
</gene>
<evidence type="ECO:0000313" key="2">
    <source>
        <dbReference type="Proteomes" id="UP001195769"/>
    </source>
</evidence>
<organism evidence="1 2">
    <name type="scientific">Suillus fuscotomentosus</name>
    <dbReference type="NCBI Taxonomy" id="1912939"/>
    <lineage>
        <taxon>Eukaryota</taxon>
        <taxon>Fungi</taxon>
        <taxon>Dikarya</taxon>
        <taxon>Basidiomycota</taxon>
        <taxon>Agaricomycotina</taxon>
        <taxon>Agaricomycetes</taxon>
        <taxon>Agaricomycetidae</taxon>
        <taxon>Boletales</taxon>
        <taxon>Suillineae</taxon>
        <taxon>Suillaceae</taxon>
        <taxon>Suillus</taxon>
    </lineage>
</organism>
<name>A0AAD4DRN2_9AGAM</name>
<dbReference type="Proteomes" id="UP001195769">
    <property type="component" value="Unassembled WGS sequence"/>
</dbReference>
<accession>A0AAD4DRN2</accession>
<sequence length="140" mass="15117">FSMASIAALTHMSAFAQGFSNNECQAAARALLRHDVHVDGSHYQTRTHRGLHPSYVAFNPLVEQTDKKTLTQDDLVEAGLQDVFDVISVQDRLDGGISLIIRCAGMAAGPKLSPEQVPLDVYITPRELQATPECIGGDVA</sequence>